<sequence length="124" mass="13222">MTRAPGRKVGKSLNIVASMLVMLCVSLGFNQATGAVARAQETQTPLDEFPFIVMCKVKSSYLAFHLSRVTKDHTAIYLASDNIVGKITLHGHAEAVNGAGGGDCLGKTLDQLRSSGQARFLKSE</sequence>
<evidence type="ECO:0000313" key="3">
    <source>
        <dbReference type="Proteomes" id="UP000068164"/>
    </source>
</evidence>
<dbReference type="RefSeq" id="WP_062372145.1">
    <property type="nucleotide sequence ID" value="NZ_LNCD01000103.1"/>
</dbReference>
<dbReference type="AlphaFoldDB" id="A0A109JF14"/>
<evidence type="ECO:0000256" key="1">
    <source>
        <dbReference type="SAM" id="SignalP"/>
    </source>
</evidence>
<accession>A0A109JF14</accession>
<dbReference type="EMBL" id="LNCD01000103">
    <property type="protein sequence ID" value="KWV47709.1"/>
    <property type="molecule type" value="Genomic_DNA"/>
</dbReference>
<gene>
    <name evidence="2" type="ORF">AS026_13120</name>
</gene>
<keyword evidence="3" id="KW-1185">Reference proteome</keyword>
<comment type="caution">
    <text evidence="2">The sequence shown here is derived from an EMBL/GenBank/DDBJ whole genome shotgun (WGS) entry which is preliminary data.</text>
</comment>
<proteinExistence type="predicted"/>
<feature type="chain" id="PRO_5007136738" evidence="1">
    <location>
        <begin position="35"/>
        <end position="124"/>
    </location>
</feature>
<name>A0A109JF14_9HYPH</name>
<evidence type="ECO:0000313" key="2">
    <source>
        <dbReference type="EMBL" id="KWV47709.1"/>
    </source>
</evidence>
<dbReference type="OrthoDB" id="8390160at2"/>
<reference evidence="2 3" key="1">
    <citation type="submission" date="2015-11" db="EMBL/GenBank/DDBJ databases">
        <title>Draft Genome Sequence of the Strain BR 10423 (Rhizobium sp.) isolated from nodules of Mimosa pudica.</title>
        <authorList>
            <person name="Barauna A.C."/>
            <person name="Zilli J.E."/>
            <person name="Simoes-Araujo J.L."/>
            <person name="Reis V.M."/>
            <person name="James E.K."/>
            <person name="Reis F.B.Jr."/>
            <person name="Rouws L.F."/>
            <person name="Passos S.R."/>
            <person name="Gois S.R."/>
        </authorList>
    </citation>
    <scope>NUCLEOTIDE SEQUENCE [LARGE SCALE GENOMIC DNA]</scope>
    <source>
        <strain evidence="2 3">BR10423</strain>
    </source>
</reference>
<keyword evidence="1" id="KW-0732">Signal</keyword>
<dbReference type="Proteomes" id="UP000068164">
    <property type="component" value="Unassembled WGS sequence"/>
</dbReference>
<feature type="signal peptide" evidence="1">
    <location>
        <begin position="1"/>
        <end position="34"/>
    </location>
</feature>
<protein>
    <submittedName>
        <fullName evidence="2">Uncharacterized protein</fullName>
    </submittedName>
</protein>
<organism evidence="2 3">
    <name type="scientific">Rhizobium altiplani</name>
    <dbReference type="NCBI Taxonomy" id="1864509"/>
    <lineage>
        <taxon>Bacteria</taxon>
        <taxon>Pseudomonadati</taxon>
        <taxon>Pseudomonadota</taxon>
        <taxon>Alphaproteobacteria</taxon>
        <taxon>Hyphomicrobiales</taxon>
        <taxon>Rhizobiaceae</taxon>
        <taxon>Rhizobium/Agrobacterium group</taxon>
        <taxon>Rhizobium</taxon>
    </lineage>
</organism>